<dbReference type="AlphaFoldDB" id="A0A7X0U761"/>
<reference evidence="1 2" key="1">
    <citation type="submission" date="2020-08" db="EMBL/GenBank/DDBJ databases">
        <title>Functional genomics of gut bacteria from endangered species of beetles.</title>
        <authorList>
            <person name="Carlos-Shanley C."/>
        </authorList>
    </citation>
    <scope>NUCLEOTIDE SEQUENCE [LARGE SCALE GENOMIC DNA]</scope>
    <source>
        <strain evidence="1 2">S00198</strain>
    </source>
</reference>
<comment type="caution">
    <text evidence="1">The sequence shown here is derived from an EMBL/GenBank/DDBJ whole genome shotgun (WGS) entry which is preliminary data.</text>
</comment>
<sequence length="320" mass="34284">MGDGLVIGTQDIAQKDQMVLRALVRLLDGGVNVRARFSEQLAECNVVFVPGSWPYRFHAPCITVRVLHPEDAGALPEATADLTVSTPLRMTNVIAVLQSATQRVHGASQFDPVQGLRAMFDLLAERTRVAERRRAVVPISGGQQIVFDFVQQLVHTSMSMDALLSGAYTLGEPHRVSPVEEALIGSMPSHSLRHLLWSLAMRLAETRAGAPARPGWYRLLRWPDAIGLSAAGHPRLAALLTSRALSCEQLCAKSGVPEATVRWFLEASLALGLAVEESAPAAPAATAVATPAPVAAAKTPVPAAAPAGWLGNLRERLKLW</sequence>
<name>A0A7X0U761_9BURK</name>
<proteinExistence type="predicted"/>
<protein>
    <submittedName>
        <fullName evidence="1">Uncharacterized protein</fullName>
    </submittedName>
</protein>
<dbReference type="EMBL" id="JACHLK010000001">
    <property type="protein sequence ID" value="MBB6557822.1"/>
    <property type="molecule type" value="Genomic_DNA"/>
</dbReference>
<organism evidence="1 2">
    <name type="scientific">Acidovorax soli</name>
    <dbReference type="NCBI Taxonomy" id="592050"/>
    <lineage>
        <taxon>Bacteria</taxon>
        <taxon>Pseudomonadati</taxon>
        <taxon>Pseudomonadota</taxon>
        <taxon>Betaproteobacteria</taxon>
        <taxon>Burkholderiales</taxon>
        <taxon>Comamonadaceae</taxon>
        <taxon>Acidovorax</taxon>
    </lineage>
</organism>
<accession>A0A7X0U761</accession>
<evidence type="ECO:0000313" key="2">
    <source>
        <dbReference type="Proteomes" id="UP000575083"/>
    </source>
</evidence>
<keyword evidence="2" id="KW-1185">Reference proteome</keyword>
<dbReference type="RefSeq" id="WP_184855246.1">
    <property type="nucleotide sequence ID" value="NZ_JACHLK010000001.1"/>
</dbReference>
<gene>
    <name evidence="1" type="ORF">HNP48_000486</name>
</gene>
<evidence type="ECO:0000313" key="1">
    <source>
        <dbReference type="EMBL" id="MBB6557822.1"/>
    </source>
</evidence>
<dbReference type="Proteomes" id="UP000575083">
    <property type="component" value="Unassembled WGS sequence"/>
</dbReference>